<gene>
    <name evidence="1" type="ORF">M9H77_18509</name>
</gene>
<comment type="caution">
    <text evidence="1">The sequence shown here is derived from an EMBL/GenBank/DDBJ whole genome shotgun (WGS) entry which is preliminary data.</text>
</comment>
<evidence type="ECO:0000313" key="1">
    <source>
        <dbReference type="EMBL" id="KAI5668656.1"/>
    </source>
</evidence>
<dbReference type="EMBL" id="CM044704">
    <property type="protein sequence ID" value="KAI5668656.1"/>
    <property type="molecule type" value="Genomic_DNA"/>
</dbReference>
<organism evidence="1 2">
    <name type="scientific">Catharanthus roseus</name>
    <name type="common">Madagascar periwinkle</name>
    <name type="synonym">Vinca rosea</name>
    <dbReference type="NCBI Taxonomy" id="4058"/>
    <lineage>
        <taxon>Eukaryota</taxon>
        <taxon>Viridiplantae</taxon>
        <taxon>Streptophyta</taxon>
        <taxon>Embryophyta</taxon>
        <taxon>Tracheophyta</taxon>
        <taxon>Spermatophyta</taxon>
        <taxon>Magnoliopsida</taxon>
        <taxon>eudicotyledons</taxon>
        <taxon>Gunneridae</taxon>
        <taxon>Pentapetalae</taxon>
        <taxon>asterids</taxon>
        <taxon>lamiids</taxon>
        <taxon>Gentianales</taxon>
        <taxon>Apocynaceae</taxon>
        <taxon>Rauvolfioideae</taxon>
        <taxon>Vinceae</taxon>
        <taxon>Catharanthinae</taxon>
        <taxon>Catharanthus</taxon>
    </lineage>
</organism>
<name>A0ACC0B7N4_CATRO</name>
<reference evidence="2" key="1">
    <citation type="journal article" date="2023" name="Nat. Plants">
        <title>Single-cell RNA sequencing provides a high-resolution roadmap for understanding the multicellular compartmentation of specialized metabolism.</title>
        <authorList>
            <person name="Sun S."/>
            <person name="Shen X."/>
            <person name="Li Y."/>
            <person name="Li Y."/>
            <person name="Wang S."/>
            <person name="Li R."/>
            <person name="Zhang H."/>
            <person name="Shen G."/>
            <person name="Guo B."/>
            <person name="Wei J."/>
            <person name="Xu J."/>
            <person name="St-Pierre B."/>
            <person name="Chen S."/>
            <person name="Sun C."/>
        </authorList>
    </citation>
    <scope>NUCLEOTIDE SEQUENCE [LARGE SCALE GENOMIC DNA]</scope>
</reference>
<accession>A0ACC0B7N4</accession>
<protein>
    <submittedName>
        <fullName evidence="1">Uncharacterized protein</fullName>
    </submittedName>
</protein>
<keyword evidence="2" id="KW-1185">Reference proteome</keyword>
<evidence type="ECO:0000313" key="2">
    <source>
        <dbReference type="Proteomes" id="UP001060085"/>
    </source>
</evidence>
<sequence>MFALAVRPGAKLCKLYIQRFAMLGPKSEHKLIDLRIHLDMMTADKVRWTPYKGEEITNVWISIWHGMIAYFDCVEPYVPDRVVRQFDKECAHRGVVAEGIVSPAYGDMDQCPFCTTISVHRRLHALVSFLYSSKYSESRKAPARRSITDSNSYFLTGSRGYDIS</sequence>
<proteinExistence type="predicted"/>
<dbReference type="Proteomes" id="UP001060085">
    <property type="component" value="Linkage Group LG04"/>
</dbReference>